<dbReference type="InterPro" id="IPR023875">
    <property type="entry name" value="DNA_repair_put"/>
</dbReference>
<feature type="domain" description="DUF4130" evidence="1">
    <location>
        <begin position="99"/>
        <end position="252"/>
    </location>
</feature>
<accession>A0ABN6YWQ3</accession>
<sequence length="259" mass="30070">MKIVYVCKDSITGIFSAVYEAWKRRNEGRELSIAIQGSVEPALFCEYQEIEESERKAAAVEKMILKNLGSLVYRDLYYASLSRNLEKGDAILGTLLAARKIPDSRKIMDHLGETHVEKVFELSRNVGEEAHLLTGFIRFRELENGVLLSEITPKNQVLPCLGPHFQDRFPMENWMIYDKGRQMFAAHEAGKQWVLAEGEKLDEEVSGRLSEKELELEELWKMFCRTIAIKERKNPVCQRNNLPLWYRQNMTEFQEIHAK</sequence>
<dbReference type="Proteomes" id="UP001305815">
    <property type="component" value="Chromosome"/>
</dbReference>
<dbReference type="NCBIfam" id="TIGR03915">
    <property type="entry name" value="SAM_7_link_chp"/>
    <property type="match status" value="1"/>
</dbReference>
<protein>
    <recommendedName>
        <fullName evidence="1">DUF4130 domain-containing protein</fullName>
    </recommendedName>
</protein>
<gene>
    <name evidence="2" type="ORF">Lac1_13610</name>
</gene>
<dbReference type="InterPro" id="IPR025404">
    <property type="entry name" value="DUF4130"/>
</dbReference>
<reference evidence="3" key="1">
    <citation type="journal article" date="2023" name="Int. J. Syst. Evol. Microbiol.">
        <title>Claveliimonas bilis gen. nov., sp. nov., deoxycholic acid-producing bacteria isolated from human faeces, and reclassification of Sellimonas monacensis Zenner et al. 2021 as Claveliimonas monacensis comb. nov.</title>
        <authorList>
            <person name="Hisatomi A."/>
            <person name="Kastawa N.W.E.P.G."/>
            <person name="Song I."/>
            <person name="Ohkuma M."/>
            <person name="Fukiya S."/>
            <person name="Sakamoto M."/>
        </authorList>
    </citation>
    <scope>NUCLEOTIDE SEQUENCE [LARGE SCALE GENOMIC DNA]</scope>
    <source>
        <strain evidence="3">12BBH14</strain>
    </source>
</reference>
<proteinExistence type="predicted"/>
<evidence type="ECO:0000313" key="2">
    <source>
        <dbReference type="EMBL" id="BDZ77178.1"/>
    </source>
</evidence>
<organism evidence="2 3">
    <name type="scientific">Claveliimonas bilis</name>
    <dbReference type="NCBI Taxonomy" id="3028070"/>
    <lineage>
        <taxon>Bacteria</taxon>
        <taxon>Bacillati</taxon>
        <taxon>Bacillota</taxon>
        <taxon>Clostridia</taxon>
        <taxon>Lachnospirales</taxon>
        <taxon>Lachnospiraceae</taxon>
        <taxon>Claveliimonas</taxon>
    </lineage>
</organism>
<evidence type="ECO:0000259" key="1">
    <source>
        <dbReference type="Pfam" id="PF13566"/>
    </source>
</evidence>
<dbReference type="RefSeq" id="WP_230106454.1">
    <property type="nucleotide sequence ID" value="NZ_AP024845.1"/>
</dbReference>
<dbReference type="EMBL" id="AP027742">
    <property type="protein sequence ID" value="BDZ77178.1"/>
    <property type="molecule type" value="Genomic_DNA"/>
</dbReference>
<evidence type="ECO:0000313" key="3">
    <source>
        <dbReference type="Proteomes" id="UP001305815"/>
    </source>
</evidence>
<name>A0ABN6YWQ3_9FIRM</name>
<keyword evidence="3" id="KW-1185">Reference proteome</keyword>
<dbReference type="Pfam" id="PF13566">
    <property type="entry name" value="DUF4130"/>
    <property type="match status" value="1"/>
</dbReference>